<evidence type="ECO:0000313" key="1">
    <source>
        <dbReference type="EMBL" id="NEX47257.1"/>
    </source>
</evidence>
<gene>
    <name evidence="1" type="ORF">G3572_13665</name>
</gene>
<evidence type="ECO:0000313" key="2">
    <source>
        <dbReference type="Proteomes" id="UP000481421"/>
    </source>
</evidence>
<organism evidence="1 2">
    <name type="scientific">Pseudotabrizicola algicola</name>
    <dbReference type="NCBI Taxonomy" id="2709381"/>
    <lineage>
        <taxon>Bacteria</taxon>
        <taxon>Pseudomonadati</taxon>
        <taxon>Pseudomonadota</taxon>
        <taxon>Alphaproteobacteria</taxon>
        <taxon>Rhodobacterales</taxon>
        <taxon>Paracoccaceae</taxon>
        <taxon>Pseudotabrizicola</taxon>
    </lineage>
</organism>
<sequence>MQRYEFKVIPAPKRGEKFRGVKTTEDRFAQTLTQVMNTLGAEGWDYVRADTLPCDERAGLTGTKTTYQNMLVFRRPLAQGVAATAPLAAAAVTDPAIAAHSLRADAAPAADVPALKLGGAQVPLGAAPAIGPAKSEIAAE</sequence>
<reference evidence="1 2" key="1">
    <citation type="submission" date="2020-02" db="EMBL/GenBank/DDBJ databases">
        <title>Rhodobacter algicola sp. nov., isolated from microalga culture.</title>
        <authorList>
            <person name="Park C.-Y."/>
        </authorList>
    </citation>
    <scope>NUCLEOTIDE SEQUENCE [LARGE SCALE GENOMIC DNA]</scope>
    <source>
        <strain evidence="1 2">ETT8</strain>
    </source>
</reference>
<name>A0A6B3RMF1_9RHOB</name>
<dbReference type="EMBL" id="JAAIKE010000004">
    <property type="protein sequence ID" value="NEX47257.1"/>
    <property type="molecule type" value="Genomic_DNA"/>
</dbReference>
<keyword evidence="2" id="KW-1185">Reference proteome</keyword>
<dbReference type="AlphaFoldDB" id="A0A6B3RMF1"/>
<protein>
    <submittedName>
        <fullName evidence="1">DUF4177 domain-containing protein</fullName>
    </submittedName>
</protein>
<accession>A0A6B3RMF1</accession>
<dbReference type="Proteomes" id="UP000481421">
    <property type="component" value="Unassembled WGS sequence"/>
</dbReference>
<comment type="caution">
    <text evidence="1">The sequence shown here is derived from an EMBL/GenBank/DDBJ whole genome shotgun (WGS) entry which is preliminary data.</text>
</comment>
<dbReference type="RefSeq" id="WP_164612822.1">
    <property type="nucleotide sequence ID" value="NZ_JAAIKE010000004.1"/>
</dbReference>
<proteinExistence type="predicted"/>